<comment type="caution">
    <text evidence="4">The sequence shown here is derived from an EMBL/GenBank/DDBJ whole genome shotgun (WGS) entry which is preliminary data.</text>
</comment>
<dbReference type="Pfam" id="PF00329">
    <property type="entry name" value="Complex1_30kDa"/>
    <property type="match status" value="1"/>
</dbReference>
<feature type="compositionally biased region" description="Basic and acidic residues" evidence="2">
    <location>
        <begin position="157"/>
        <end position="171"/>
    </location>
</feature>
<sequence length="171" mass="19213">MAKVNGLAAGLLTRLKEQYGDSILLVENQPMVYIAADKLTDLLGFVKTDGSYGMDWLSNLTAVDYPAYVEVVYHVNSRTLYHNLTVKVRLEKSGEVLPSVASIVSLWPGADWQEREVYDLMGVTFTGHPNLTRILLPEDFEGHPLQKNYKLPSRQENVSRGEERGSKVRVC</sequence>
<evidence type="ECO:0000313" key="5">
    <source>
        <dbReference type="Proteomes" id="UP000003240"/>
    </source>
</evidence>
<dbReference type="Gene3D" id="3.30.460.80">
    <property type="entry name" value="NADH:ubiquinone oxidoreductase, 30kDa subunit"/>
    <property type="match status" value="1"/>
</dbReference>
<name>F7NDE1_9FIRM</name>
<reference evidence="4 5" key="1">
    <citation type="journal article" date="2011" name="EMBO J.">
        <title>Structural diversity of bacterial flagellar motors.</title>
        <authorList>
            <person name="Chen S."/>
            <person name="Beeby M."/>
            <person name="Murphy G.E."/>
            <person name="Leadbetter J.R."/>
            <person name="Hendrixson D.R."/>
            <person name="Briegel A."/>
            <person name="Li Z."/>
            <person name="Shi J."/>
            <person name="Tocheva E.I."/>
            <person name="Muller A."/>
            <person name="Dobro M.J."/>
            <person name="Jensen G.J."/>
        </authorList>
    </citation>
    <scope>NUCLEOTIDE SEQUENCE [LARGE SCALE GENOMIC DNA]</scope>
    <source>
        <strain evidence="4 5">DSM 6540</strain>
    </source>
</reference>
<gene>
    <name evidence="4" type="ORF">ALO_00240</name>
</gene>
<dbReference type="GO" id="GO:0008137">
    <property type="term" value="F:NADH dehydrogenase (ubiquinone) activity"/>
    <property type="evidence" value="ECO:0007669"/>
    <property type="project" value="InterPro"/>
</dbReference>
<dbReference type="InterPro" id="IPR001268">
    <property type="entry name" value="NADH_UbQ_OxRdtase_30kDa_su"/>
</dbReference>
<feature type="domain" description="NADH:ubiquinone oxidoreductase 30kDa subunit" evidence="3">
    <location>
        <begin position="32"/>
        <end position="154"/>
    </location>
</feature>
<comment type="similarity">
    <text evidence="1">Belongs to the complex I 30 kDa subunit family.</text>
</comment>
<dbReference type="AlphaFoldDB" id="F7NDE1"/>
<dbReference type="STRING" id="1009370.ALO_00240"/>
<dbReference type="PANTHER" id="PTHR10884:SF14">
    <property type="entry name" value="NADH DEHYDROGENASE [UBIQUINONE] IRON-SULFUR PROTEIN 3, MITOCHONDRIAL"/>
    <property type="match status" value="1"/>
</dbReference>
<dbReference type="InterPro" id="IPR037232">
    <property type="entry name" value="NADH_quin_OxRdtase_su_C/D-like"/>
</dbReference>
<protein>
    <submittedName>
        <fullName evidence="4">NADH (Or F420H2) dehydrogenase, subunit C</fullName>
    </submittedName>
</protein>
<dbReference type="Proteomes" id="UP000003240">
    <property type="component" value="Unassembled WGS sequence"/>
</dbReference>
<evidence type="ECO:0000256" key="2">
    <source>
        <dbReference type="SAM" id="MobiDB-lite"/>
    </source>
</evidence>
<keyword evidence="5" id="KW-1185">Reference proteome</keyword>
<accession>F7NDE1</accession>
<evidence type="ECO:0000256" key="1">
    <source>
        <dbReference type="ARBA" id="ARBA00007569"/>
    </source>
</evidence>
<dbReference type="PANTHER" id="PTHR10884">
    <property type="entry name" value="NADH DEHYDROGENASE UBIQUINONE IRON-SULFUR PROTEIN 3"/>
    <property type="match status" value="1"/>
</dbReference>
<dbReference type="RefSeq" id="WP_004091634.1">
    <property type="nucleotide sequence ID" value="NZ_AFGF01000005.1"/>
</dbReference>
<evidence type="ECO:0000313" key="4">
    <source>
        <dbReference type="EMBL" id="EGO65973.1"/>
    </source>
</evidence>
<evidence type="ECO:0000259" key="3">
    <source>
        <dbReference type="Pfam" id="PF00329"/>
    </source>
</evidence>
<dbReference type="EMBL" id="AFGF01000005">
    <property type="protein sequence ID" value="EGO65973.1"/>
    <property type="molecule type" value="Genomic_DNA"/>
</dbReference>
<dbReference type="eggNOG" id="COG0852">
    <property type="taxonomic scope" value="Bacteria"/>
</dbReference>
<organism evidence="4 5">
    <name type="scientific">Acetonema longum DSM 6540</name>
    <dbReference type="NCBI Taxonomy" id="1009370"/>
    <lineage>
        <taxon>Bacteria</taxon>
        <taxon>Bacillati</taxon>
        <taxon>Bacillota</taxon>
        <taxon>Negativicutes</taxon>
        <taxon>Acetonemataceae</taxon>
        <taxon>Acetonema</taxon>
    </lineage>
</organism>
<proteinExistence type="inferred from homology"/>
<dbReference type="SUPFAM" id="SSF143243">
    <property type="entry name" value="Nqo5-like"/>
    <property type="match status" value="1"/>
</dbReference>
<feature type="region of interest" description="Disordered" evidence="2">
    <location>
        <begin position="151"/>
        <end position="171"/>
    </location>
</feature>